<name>A0A8I6SIK6_CIMLE</name>
<dbReference type="PROSITE" id="PS51184">
    <property type="entry name" value="JMJC"/>
    <property type="match status" value="1"/>
</dbReference>
<sequence>MEKLNSIISQLKVFLKTDRLSQVRDALPDSLFLLEKGYNLVTTDNTTRYSLKLIESVIDISWEDLNIGHWSTVPENHRKLHALACFLKVIGLLQLAMQDDENTADNLKEAVRTADLGLILGCGFHDELSTAARLISSALFELESDSFDPEISKCTYSSNCDAFPGIKGEEICSLKLPSLQYFSEHHFYPQKPAILLDCISHWPAFGKWDNINYLKKVAGHRTVPIELGSSYTENDWGMRLTTLQEFIENHIIRKGDSVGYLAQHQLFNQVPELQNDICVPEYCCISDLEDGSYGVDTNAWFGPAGTVTPLHYDPKHNLFCQVVGSKRVLLYSPEDSENLYPHDATMLNNTAQVDPYSPNYDLFPKYRQAKAYECHLRPGEMLYIPPKWWHHIRSLDISFSVSFWWE</sequence>
<reference evidence="15" key="1">
    <citation type="submission" date="2022-01" db="UniProtKB">
        <authorList>
            <consortium name="EnsemblMetazoa"/>
        </authorList>
    </citation>
    <scope>IDENTIFICATION</scope>
</reference>
<dbReference type="InterPro" id="IPR003347">
    <property type="entry name" value="JmjC_dom"/>
</dbReference>
<evidence type="ECO:0000256" key="11">
    <source>
        <dbReference type="ARBA" id="ARBA00023242"/>
    </source>
</evidence>
<evidence type="ECO:0000313" key="15">
    <source>
        <dbReference type="EnsemblMetazoa" id="XP_024083172.1"/>
    </source>
</evidence>
<dbReference type="InterPro" id="IPR056520">
    <property type="entry name" value="ARM_KDM8_N"/>
</dbReference>
<dbReference type="GeneID" id="106669245"/>
<keyword evidence="16" id="KW-1185">Reference proteome</keyword>
<evidence type="ECO:0000256" key="2">
    <source>
        <dbReference type="ARBA" id="ARBA00004123"/>
    </source>
</evidence>
<evidence type="ECO:0000256" key="5">
    <source>
        <dbReference type="ARBA" id="ARBA00022964"/>
    </source>
</evidence>
<dbReference type="Gene3D" id="2.60.120.650">
    <property type="entry name" value="Cupin"/>
    <property type="match status" value="1"/>
</dbReference>
<keyword evidence="4" id="KW-0156">Chromatin regulator</keyword>
<dbReference type="PANTHER" id="PTHR12461:SF106">
    <property type="entry name" value="BIFUNCTIONAL PEPTIDASE AND ARGINYL-HYDROXYLASE JMJD5"/>
    <property type="match status" value="1"/>
</dbReference>
<evidence type="ECO:0000256" key="6">
    <source>
        <dbReference type="ARBA" id="ARBA00023002"/>
    </source>
</evidence>
<keyword evidence="10" id="KW-0804">Transcription</keyword>
<dbReference type="InterPro" id="IPR041667">
    <property type="entry name" value="Cupin_8"/>
</dbReference>
<evidence type="ECO:0000256" key="13">
    <source>
        <dbReference type="ARBA" id="ARBA00049800"/>
    </source>
</evidence>
<dbReference type="GO" id="GO:0005634">
    <property type="term" value="C:nucleus"/>
    <property type="evidence" value="ECO:0007669"/>
    <property type="project" value="UniProtKB-SubCell"/>
</dbReference>
<dbReference type="OrthoDB" id="47172at2759"/>
<dbReference type="AlphaFoldDB" id="A0A8I6SIK6"/>
<dbReference type="EnsemblMetazoa" id="XM_014398584.2">
    <property type="protein sequence ID" value="XP_014254070.1"/>
    <property type="gene ID" value="LOC106669245"/>
</dbReference>
<dbReference type="RefSeq" id="XP_014254070.1">
    <property type="nucleotide sequence ID" value="XM_014398584.2"/>
</dbReference>
<evidence type="ECO:0000256" key="3">
    <source>
        <dbReference type="ARBA" id="ARBA00022723"/>
    </source>
</evidence>
<evidence type="ECO:0000256" key="10">
    <source>
        <dbReference type="ARBA" id="ARBA00023163"/>
    </source>
</evidence>
<dbReference type="EnsemblMetazoa" id="XM_024227404.1">
    <property type="protein sequence ID" value="XP_024083172.1"/>
    <property type="gene ID" value="LOC106669245"/>
</dbReference>
<evidence type="ECO:0000256" key="4">
    <source>
        <dbReference type="ARBA" id="ARBA00022853"/>
    </source>
</evidence>
<evidence type="ECO:0000256" key="12">
    <source>
        <dbReference type="ARBA" id="ARBA00023306"/>
    </source>
</evidence>
<dbReference type="SUPFAM" id="SSF51197">
    <property type="entry name" value="Clavaminate synthase-like"/>
    <property type="match status" value="1"/>
</dbReference>
<comment type="cofactor">
    <cofactor evidence="1">
        <name>Fe(2+)</name>
        <dbReference type="ChEBI" id="CHEBI:29033"/>
    </cofactor>
</comment>
<evidence type="ECO:0000256" key="8">
    <source>
        <dbReference type="ARBA" id="ARBA00023015"/>
    </source>
</evidence>
<dbReference type="EnsemblMetazoa" id="XM_024227405.1">
    <property type="protein sequence ID" value="XP_024083173.1"/>
    <property type="gene ID" value="LOC106669245"/>
</dbReference>
<dbReference type="PANTHER" id="PTHR12461">
    <property type="entry name" value="HYPOXIA-INDUCIBLE FACTOR 1 ALPHA INHIBITOR-RELATED"/>
    <property type="match status" value="1"/>
</dbReference>
<dbReference type="GO" id="GO:0051864">
    <property type="term" value="F:histone H3K36 demethylase activity"/>
    <property type="evidence" value="ECO:0007669"/>
    <property type="project" value="TreeGrafter"/>
</dbReference>
<dbReference type="SMART" id="SM00558">
    <property type="entry name" value="JmjC"/>
    <property type="match status" value="1"/>
</dbReference>
<evidence type="ECO:0000256" key="1">
    <source>
        <dbReference type="ARBA" id="ARBA00001954"/>
    </source>
</evidence>
<evidence type="ECO:0000259" key="14">
    <source>
        <dbReference type="PROSITE" id="PS51184"/>
    </source>
</evidence>
<evidence type="ECO:0000313" key="16">
    <source>
        <dbReference type="Proteomes" id="UP000494040"/>
    </source>
</evidence>
<dbReference type="RefSeq" id="XP_024083172.1">
    <property type="nucleotide sequence ID" value="XM_024227404.1"/>
</dbReference>
<protein>
    <recommendedName>
        <fullName evidence="13">JmjC domain-containing protein 5</fullName>
    </recommendedName>
</protein>
<dbReference type="EnsemblMetazoa" id="XM_014398591.2">
    <property type="protein sequence ID" value="XP_014254077.1"/>
    <property type="gene ID" value="LOC106669245"/>
</dbReference>
<dbReference type="KEGG" id="clec:106669245"/>
<keyword evidence="8" id="KW-0805">Transcription regulation</keyword>
<organism evidence="15 16">
    <name type="scientific">Cimex lectularius</name>
    <name type="common">Bed bug</name>
    <name type="synonym">Acanthia lectularia</name>
    <dbReference type="NCBI Taxonomy" id="79782"/>
    <lineage>
        <taxon>Eukaryota</taxon>
        <taxon>Metazoa</taxon>
        <taxon>Ecdysozoa</taxon>
        <taxon>Arthropoda</taxon>
        <taxon>Hexapoda</taxon>
        <taxon>Insecta</taxon>
        <taxon>Pterygota</taxon>
        <taxon>Neoptera</taxon>
        <taxon>Paraneoptera</taxon>
        <taxon>Hemiptera</taxon>
        <taxon>Heteroptera</taxon>
        <taxon>Panheteroptera</taxon>
        <taxon>Cimicomorpha</taxon>
        <taxon>Cimicidae</taxon>
        <taxon>Cimex</taxon>
    </lineage>
</organism>
<dbReference type="OMA" id="TINHWPA"/>
<dbReference type="RefSeq" id="XP_024083173.1">
    <property type="nucleotide sequence ID" value="XM_024227405.1"/>
</dbReference>
<dbReference type="Pfam" id="PF24472">
    <property type="entry name" value="ARM_KDM8_N"/>
    <property type="match status" value="1"/>
</dbReference>
<accession>A0A8I6SIK6</accession>
<keyword evidence="7" id="KW-0408">Iron</keyword>
<evidence type="ECO:0000256" key="7">
    <source>
        <dbReference type="ARBA" id="ARBA00023004"/>
    </source>
</evidence>
<dbReference type="GO" id="GO:0046872">
    <property type="term" value="F:metal ion binding"/>
    <property type="evidence" value="ECO:0007669"/>
    <property type="project" value="UniProtKB-KW"/>
</dbReference>
<dbReference type="Proteomes" id="UP000494040">
    <property type="component" value="Unassembled WGS sequence"/>
</dbReference>
<feature type="domain" description="JmjC" evidence="14">
    <location>
        <begin position="268"/>
        <end position="406"/>
    </location>
</feature>
<proteinExistence type="predicted"/>
<keyword evidence="3" id="KW-0479">Metal-binding</keyword>
<keyword evidence="11" id="KW-0539">Nucleus</keyword>
<keyword evidence="6" id="KW-0560">Oxidoreductase</keyword>
<keyword evidence="12" id="KW-0131">Cell cycle</keyword>
<evidence type="ECO:0000256" key="9">
    <source>
        <dbReference type="ARBA" id="ARBA00023108"/>
    </source>
</evidence>
<dbReference type="Pfam" id="PF13621">
    <property type="entry name" value="Cupin_8"/>
    <property type="match status" value="1"/>
</dbReference>
<keyword evidence="5" id="KW-0223">Dioxygenase</keyword>
<dbReference type="RefSeq" id="XP_014254077.1">
    <property type="nucleotide sequence ID" value="XM_014398591.2"/>
</dbReference>
<comment type="subcellular location">
    <subcellularLocation>
        <location evidence="2">Nucleus</location>
    </subcellularLocation>
</comment>
<keyword evidence="9" id="KW-0090">Biological rhythms</keyword>
<dbReference type="GO" id="GO:0048511">
    <property type="term" value="P:rhythmic process"/>
    <property type="evidence" value="ECO:0007669"/>
    <property type="project" value="UniProtKB-KW"/>
</dbReference>